<feature type="coiled-coil region" evidence="8">
    <location>
        <begin position="254"/>
        <end position="281"/>
    </location>
</feature>
<dbReference type="OrthoDB" id="9811587at2"/>
<keyword evidence="6" id="KW-0472">Membrane</keyword>
<keyword evidence="11" id="KW-1185">Reference proteome</keyword>
<evidence type="ECO:0000256" key="3">
    <source>
        <dbReference type="ARBA" id="ARBA00022448"/>
    </source>
</evidence>
<dbReference type="GO" id="GO:1990281">
    <property type="term" value="C:efflux pump complex"/>
    <property type="evidence" value="ECO:0007669"/>
    <property type="project" value="TreeGrafter"/>
</dbReference>
<dbReference type="InterPro" id="IPR051906">
    <property type="entry name" value="TolC-like"/>
</dbReference>
<evidence type="ECO:0000256" key="1">
    <source>
        <dbReference type="ARBA" id="ARBA00004442"/>
    </source>
</evidence>
<evidence type="ECO:0000256" key="6">
    <source>
        <dbReference type="ARBA" id="ARBA00023136"/>
    </source>
</evidence>
<accession>A0A4Q9Z9Q6</accession>
<dbReference type="PANTHER" id="PTHR30026:SF20">
    <property type="entry name" value="OUTER MEMBRANE PROTEIN TOLC"/>
    <property type="match status" value="1"/>
</dbReference>
<keyword evidence="9" id="KW-0732">Signal</keyword>
<sequence>MKKIKVYSFLLFFILLFGTSVSAQVKKWTLQECVDYALKNNISVKQSELDTKTTAIDKKLAIGNFLPSLNGGASHSWNIGLNQNITTGLLENQTIQYTSASLTSAVSIYNGLQNQNRLRRTKLAELAAQYHLTKMQDDVSLYVANAYLDILFNKENLKVQEAQLMNDEKQLIRSQELVDAGVVPRGDLLDMKATVAADKQKKIAAENSLLIARLSLAQLLNLEDFKNFDIADMEMEAKPSVVMAESPEAIVEKANQVRVEMKIAQSNLDIAERDIKIAKGAMQPSLTGFYSFSTRAGYSERVTGVTLDTANPTSIIGQVEGTGQNVLQPNYLPVFSKAAPVFEQFSDNKGHNFGLELRVPVFNGFSARGNVEKSKVNFEKTKNAFTQAKLDLETNVYKAITDAKGALNTYEASLATAEARQEAFNYAKEKYAVGIMNAFDFNQAQTLNTTAQSDVIRAKYDYIFKMKVVELYFGIPIIQKQ</sequence>
<dbReference type="Proteomes" id="UP000293300">
    <property type="component" value="Unassembled WGS sequence"/>
</dbReference>
<dbReference type="RefSeq" id="WP_131474542.1">
    <property type="nucleotide sequence ID" value="NZ_SJPE01000001.1"/>
</dbReference>
<evidence type="ECO:0000313" key="11">
    <source>
        <dbReference type="Proteomes" id="UP000293300"/>
    </source>
</evidence>
<comment type="caution">
    <text evidence="10">The sequence shown here is derived from an EMBL/GenBank/DDBJ whole genome shotgun (WGS) entry which is preliminary data.</text>
</comment>
<keyword evidence="5" id="KW-0812">Transmembrane</keyword>
<dbReference type="GO" id="GO:0009279">
    <property type="term" value="C:cell outer membrane"/>
    <property type="evidence" value="ECO:0007669"/>
    <property type="project" value="UniProtKB-SubCell"/>
</dbReference>
<evidence type="ECO:0000256" key="2">
    <source>
        <dbReference type="ARBA" id="ARBA00007613"/>
    </source>
</evidence>
<gene>
    <name evidence="10" type="ORF">EZL74_00060</name>
</gene>
<evidence type="ECO:0000256" key="5">
    <source>
        <dbReference type="ARBA" id="ARBA00022692"/>
    </source>
</evidence>
<organism evidence="10 11">
    <name type="scientific">Flavobacterium silvisoli</name>
    <dbReference type="NCBI Taxonomy" id="2529433"/>
    <lineage>
        <taxon>Bacteria</taxon>
        <taxon>Pseudomonadati</taxon>
        <taxon>Bacteroidota</taxon>
        <taxon>Flavobacteriia</taxon>
        <taxon>Flavobacteriales</taxon>
        <taxon>Flavobacteriaceae</taxon>
        <taxon>Flavobacterium</taxon>
    </lineage>
</organism>
<keyword evidence="3" id="KW-0813">Transport</keyword>
<dbReference type="InterPro" id="IPR003423">
    <property type="entry name" value="OMP_efflux"/>
</dbReference>
<dbReference type="GO" id="GO:0015288">
    <property type="term" value="F:porin activity"/>
    <property type="evidence" value="ECO:0007669"/>
    <property type="project" value="TreeGrafter"/>
</dbReference>
<reference evidence="10 11" key="1">
    <citation type="submission" date="2019-02" db="EMBL/GenBank/DDBJ databases">
        <title>Flavobacterium sp. RD-2-33 isolated from forest soil.</title>
        <authorList>
            <person name="Chaudhary D.K."/>
        </authorList>
    </citation>
    <scope>NUCLEOTIDE SEQUENCE [LARGE SCALE GENOMIC DNA]</scope>
    <source>
        <strain evidence="10 11">RD-2-33</strain>
    </source>
</reference>
<comment type="similarity">
    <text evidence="2">Belongs to the outer membrane factor (OMF) (TC 1.B.17) family.</text>
</comment>
<dbReference type="Gene3D" id="1.20.1600.10">
    <property type="entry name" value="Outer membrane efflux proteins (OEP)"/>
    <property type="match status" value="1"/>
</dbReference>
<dbReference type="EMBL" id="SJPE01000001">
    <property type="protein sequence ID" value="TBX70929.1"/>
    <property type="molecule type" value="Genomic_DNA"/>
</dbReference>
<dbReference type="AlphaFoldDB" id="A0A4Q9Z9Q6"/>
<evidence type="ECO:0000256" key="8">
    <source>
        <dbReference type="SAM" id="Coils"/>
    </source>
</evidence>
<evidence type="ECO:0000256" key="4">
    <source>
        <dbReference type="ARBA" id="ARBA00022452"/>
    </source>
</evidence>
<evidence type="ECO:0000256" key="7">
    <source>
        <dbReference type="ARBA" id="ARBA00023237"/>
    </source>
</evidence>
<keyword evidence="8" id="KW-0175">Coiled coil</keyword>
<dbReference type="SUPFAM" id="SSF56954">
    <property type="entry name" value="Outer membrane efflux proteins (OEP)"/>
    <property type="match status" value="1"/>
</dbReference>
<dbReference type="Pfam" id="PF02321">
    <property type="entry name" value="OEP"/>
    <property type="match status" value="2"/>
</dbReference>
<dbReference type="GO" id="GO:0015562">
    <property type="term" value="F:efflux transmembrane transporter activity"/>
    <property type="evidence" value="ECO:0007669"/>
    <property type="project" value="InterPro"/>
</dbReference>
<dbReference type="PANTHER" id="PTHR30026">
    <property type="entry name" value="OUTER MEMBRANE PROTEIN TOLC"/>
    <property type="match status" value="1"/>
</dbReference>
<keyword evidence="7" id="KW-0998">Cell outer membrane</keyword>
<proteinExistence type="inferred from homology"/>
<feature type="chain" id="PRO_5020964220" evidence="9">
    <location>
        <begin position="24"/>
        <end position="481"/>
    </location>
</feature>
<name>A0A4Q9Z9Q6_9FLAO</name>
<evidence type="ECO:0000256" key="9">
    <source>
        <dbReference type="SAM" id="SignalP"/>
    </source>
</evidence>
<keyword evidence="4" id="KW-1134">Transmembrane beta strand</keyword>
<feature type="signal peptide" evidence="9">
    <location>
        <begin position="1"/>
        <end position="23"/>
    </location>
</feature>
<evidence type="ECO:0000313" key="10">
    <source>
        <dbReference type="EMBL" id="TBX70929.1"/>
    </source>
</evidence>
<comment type="subcellular location">
    <subcellularLocation>
        <location evidence="1">Cell outer membrane</location>
    </subcellularLocation>
</comment>
<protein>
    <submittedName>
        <fullName evidence="10">TolC family protein</fullName>
    </submittedName>
</protein>